<keyword evidence="1" id="KW-0175">Coiled coil</keyword>
<evidence type="ECO:0000313" key="4">
    <source>
        <dbReference type="EMBL" id="MCD2518542.1"/>
    </source>
</evidence>
<keyword evidence="3" id="KW-0472">Membrane</keyword>
<dbReference type="RefSeq" id="WP_231059828.1">
    <property type="nucleotide sequence ID" value="NZ_JAJNOC010000007.1"/>
</dbReference>
<evidence type="ECO:0000256" key="1">
    <source>
        <dbReference type="SAM" id="Coils"/>
    </source>
</evidence>
<sequence length="265" mass="27404">MKPIPTETASDVGIVGKWLGAAAAGALLMYLLDPERGAARRSRAVSAVKSGAARTGATVDQALHSAGDRLGALTDSAADAISRGAGKLQAQAAPLLERVRHGAEDAGARIADQADASRERILREAEALRAKYDAQRDAERSHANAGRNRYDHDEHYLEGSNSGGLAGWLQDLGERIGETVGARRGQDSALLGGSLIGLLGVMRRNPAGLLIGLAGLALLMRSTGSKRYSVGSLSLPPTRHLGAPTPAEPAPVQPAEAAPSSPTLH</sequence>
<evidence type="ECO:0000313" key="5">
    <source>
        <dbReference type="Proteomes" id="UP001179361"/>
    </source>
</evidence>
<reference evidence="4" key="1">
    <citation type="submission" date="2021-11" db="EMBL/GenBank/DDBJ databases">
        <title>The complete genome of Massilia sp sp. G4R7.</title>
        <authorList>
            <person name="Liu L."/>
            <person name="Yue J."/>
            <person name="Yuan J."/>
            <person name="Yang F."/>
            <person name="Li L."/>
        </authorList>
    </citation>
    <scope>NUCLEOTIDE SEQUENCE</scope>
    <source>
        <strain evidence="4">G4R7</strain>
    </source>
</reference>
<proteinExistence type="predicted"/>
<name>A0ABS8QBX3_9BURK</name>
<keyword evidence="3" id="KW-1133">Transmembrane helix</keyword>
<feature type="coiled-coil region" evidence="1">
    <location>
        <begin position="111"/>
        <end position="138"/>
    </location>
</feature>
<organism evidence="4 5">
    <name type="scientific">Massilia phyllostachyos</name>
    <dbReference type="NCBI Taxonomy" id="2898585"/>
    <lineage>
        <taxon>Bacteria</taxon>
        <taxon>Pseudomonadati</taxon>
        <taxon>Pseudomonadota</taxon>
        <taxon>Betaproteobacteria</taxon>
        <taxon>Burkholderiales</taxon>
        <taxon>Oxalobacteraceae</taxon>
        <taxon>Telluria group</taxon>
        <taxon>Massilia</taxon>
    </lineage>
</organism>
<dbReference type="Proteomes" id="UP001179361">
    <property type="component" value="Unassembled WGS sequence"/>
</dbReference>
<gene>
    <name evidence="4" type="ORF">LQ564_19760</name>
</gene>
<feature type="region of interest" description="Disordered" evidence="2">
    <location>
        <begin position="229"/>
        <end position="265"/>
    </location>
</feature>
<protein>
    <submittedName>
        <fullName evidence="4">Apolipoprotein A1/A4/E family protein</fullName>
    </submittedName>
</protein>
<feature type="transmembrane region" description="Helical" evidence="3">
    <location>
        <begin position="12"/>
        <end position="32"/>
    </location>
</feature>
<keyword evidence="5" id="KW-1185">Reference proteome</keyword>
<evidence type="ECO:0000256" key="3">
    <source>
        <dbReference type="SAM" id="Phobius"/>
    </source>
</evidence>
<feature type="compositionally biased region" description="Low complexity" evidence="2">
    <location>
        <begin position="253"/>
        <end position="265"/>
    </location>
</feature>
<dbReference type="EMBL" id="JAJNOC010000007">
    <property type="protein sequence ID" value="MCD2518542.1"/>
    <property type="molecule type" value="Genomic_DNA"/>
</dbReference>
<evidence type="ECO:0000256" key="2">
    <source>
        <dbReference type="SAM" id="MobiDB-lite"/>
    </source>
</evidence>
<comment type="caution">
    <text evidence="4">The sequence shown here is derived from an EMBL/GenBank/DDBJ whole genome shotgun (WGS) entry which is preliminary data.</text>
</comment>
<keyword evidence="3" id="KW-0812">Transmembrane</keyword>
<accession>A0ABS8QBX3</accession>